<feature type="region of interest" description="Disordered" evidence="1">
    <location>
        <begin position="276"/>
        <end position="325"/>
    </location>
</feature>
<dbReference type="HOGENOM" id="CLU_855303_0_0_1"/>
<dbReference type="Proteomes" id="UP000016930">
    <property type="component" value="Unassembled WGS sequence"/>
</dbReference>
<gene>
    <name evidence="2" type="ORF">CERSUDRAFT_125919</name>
</gene>
<keyword evidence="3" id="KW-1185">Reference proteome</keyword>
<feature type="compositionally biased region" description="Basic residues" evidence="1">
    <location>
        <begin position="280"/>
        <end position="300"/>
    </location>
</feature>
<evidence type="ECO:0000313" key="2">
    <source>
        <dbReference type="EMBL" id="EMD33645.1"/>
    </source>
</evidence>
<accession>M2QN97</accession>
<organism evidence="2 3">
    <name type="scientific">Ceriporiopsis subvermispora (strain B)</name>
    <name type="common">White-rot fungus</name>
    <name type="synonym">Gelatoporia subvermispora</name>
    <dbReference type="NCBI Taxonomy" id="914234"/>
    <lineage>
        <taxon>Eukaryota</taxon>
        <taxon>Fungi</taxon>
        <taxon>Dikarya</taxon>
        <taxon>Basidiomycota</taxon>
        <taxon>Agaricomycotina</taxon>
        <taxon>Agaricomycetes</taxon>
        <taxon>Polyporales</taxon>
        <taxon>Gelatoporiaceae</taxon>
        <taxon>Gelatoporia</taxon>
    </lineage>
</organism>
<protein>
    <submittedName>
        <fullName evidence="2">Uncharacterized protein</fullName>
    </submittedName>
</protein>
<dbReference type="AlphaFoldDB" id="M2QN97"/>
<dbReference type="EMBL" id="KB445805">
    <property type="protein sequence ID" value="EMD33645.1"/>
    <property type="molecule type" value="Genomic_DNA"/>
</dbReference>
<evidence type="ECO:0000313" key="3">
    <source>
        <dbReference type="Proteomes" id="UP000016930"/>
    </source>
</evidence>
<name>M2QN97_CERS8</name>
<evidence type="ECO:0000256" key="1">
    <source>
        <dbReference type="SAM" id="MobiDB-lite"/>
    </source>
</evidence>
<reference evidence="2 3" key="1">
    <citation type="journal article" date="2012" name="Proc. Natl. Acad. Sci. U.S.A.">
        <title>Comparative genomics of Ceriporiopsis subvermispora and Phanerochaete chrysosporium provide insight into selective ligninolysis.</title>
        <authorList>
            <person name="Fernandez-Fueyo E."/>
            <person name="Ruiz-Duenas F.J."/>
            <person name="Ferreira P."/>
            <person name="Floudas D."/>
            <person name="Hibbett D.S."/>
            <person name="Canessa P."/>
            <person name="Larrondo L.F."/>
            <person name="James T.Y."/>
            <person name="Seelenfreund D."/>
            <person name="Lobos S."/>
            <person name="Polanco R."/>
            <person name="Tello M."/>
            <person name="Honda Y."/>
            <person name="Watanabe T."/>
            <person name="Watanabe T."/>
            <person name="Ryu J.S."/>
            <person name="Kubicek C.P."/>
            <person name="Schmoll M."/>
            <person name="Gaskell J."/>
            <person name="Hammel K.E."/>
            <person name="St John F.J."/>
            <person name="Vanden Wymelenberg A."/>
            <person name="Sabat G."/>
            <person name="Splinter BonDurant S."/>
            <person name="Syed K."/>
            <person name="Yadav J.S."/>
            <person name="Doddapaneni H."/>
            <person name="Subramanian V."/>
            <person name="Lavin J.L."/>
            <person name="Oguiza J.A."/>
            <person name="Perez G."/>
            <person name="Pisabarro A.G."/>
            <person name="Ramirez L."/>
            <person name="Santoyo F."/>
            <person name="Master E."/>
            <person name="Coutinho P.M."/>
            <person name="Henrissat B."/>
            <person name="Lombard V."/>
            <person name="Magnuson J.K."/>
            <person name="Kuees U."/>
            <person name="Hori C."/>
            <person name="Igarashi K."/>
            <person name="Samejima M."/>
            <person name="Held B.W."/>
            <person name="Barry K.W."/>
            <person name="LaButti K.M."/>
            <person name="Lapidus A."/>
            <person name="Lindquist E.A."/>
            <person name="Lucas S.M."/>
            <person name="Riley R."/>
            <person name="Salamov A.A."/>
            <person name="Hoffmeister D."/>
            <person name="Schwenk D."/>
            <person name="Hadar Y."/>
            <person name="Yarden O."/>
            <person name="de Vries R.P."/>
            <person name="Wiebenga A."/>
            <person name="Stenlid J."/>
            <person name="Eastwood D."/>
            <person name="Grigoriev I.V."/>
            <person name="Berka R.M."/>
            <person name="Blanchette R.A."/>
            <person name="Kersten P."/>
            <person name="Martinez A.T."/>
            <person name="Vicuna R."/>
            <person name="Cullen D."/>
        </authorList>
    </citation>
    <scope>NUCLEOTIDE SEQUENCE [LARGE SCALE GENOMIC DNA]</scope>
    <source>
        <strain evidence="2 3">B</strain>
    </source>
</reference>
<sequence>MSFSKLYRDDLVKMPMARVRKYARFCGISSELSKEGMLDAIFRDRLAVPGQKYDGRLHLHRYILKEHILRKVRKNLGIDMRGKDDYKQQPLLEVSTRTMFWKWCTANSQPCALASDLRIRTPQAHKHRHHSRHPMPRPPVECAIAALKSLEVDETARRPQPLHVAMDMDVNRIVVTRTPEQQAKLSQAKEIFMASLWDAERKKRDLLLNSPRKRVKPQIAAMFDIWVYKNAPWGTLLYRRDTAPLAPHAVRRAEEARRRDAQEALAQAREMLRVNYPDRFRRKAKSKSKSKSKSTSKASKRRWEESTEVPASPGDQRPTKRARLG</sequence>
<dbReference type="OrthoDB" id="10680685at2759"/>
<proteinExistence type="predicted"/>